<reference evidence="5" key="2">
    <citation type="submission" date="2018-02" db="UniProtKB">
        <authorList>
            <consortium name="EnsemblPlants"/>
        </authorList>
    </citation>
    <scope>IDENTIFICATION</scope>
    <source>
        <strain evidence="5">Williams 82</strain>
    </source>
</reference>
<evidence type="ECO:0000313" key="4">
    <source>
        <dbReference type="EMBL" id="KRH71761.1"/>
    </source>
</evidence>
<dbReference type="OMA" id="HFAPTIN"/>
<feature type="domain" description="Berberine/berberine-like" evidence="3">
    <location>
        <begin position="383"/>
        <end position="416"/>
    </location>
</feature>
<keyword evidence="2" id="KW-0274">FAD</keyword>
<dbReference type="EnsemblPlants" id="KRH71761">
    <property type="protein sequence ID" value="KRH71761"/>
    <property type="gene ID" value="GLYMA_02G167300"/>
</dbReference>
<name>K7K8Y0_SOYBN</name>
<dbReference type="Pfam" id="PF08031">
    <property type="entry name" value="BBE"/>
    <property type="match status" value="1"/>
</dbReference>
<dbReference type="Proteomes" id="UP000008827">
    <property type="component" value="Chromosome 2"/>
</dbReference>
<dbReference type="SUPFAM" id="SSF56176">
    <property type="entry name" value="FAD-binding/transporter-associated domain-like"/>
    <property type="match status" value="1"/>
</dbReference>
<dbReference type="EMBL" id="CM000835">
    <property type="protein sequence ID" value="KRH71761.1"/>
    <property type="molecule type" value="Genomic_DNA"/>
</dbReference>
<reference evidence="4 5" key="1">
    <citation type="journal article" date="2010" name="Nature">
        <title>Genome sequence of the palaeopolyploid soybean.</title>
        <authorList>
            <person name="Schmutz J."/>
            <person name="Cannon S.B."/>
            <person name="Schlueter J."/>
            <person name="Ma J."/>
            <person name="Mitros T."/>
            <person name="Nelson W."/>
            <person name="Hyten D.L."/>
            <person name="Song Q."/>
            <person name="Thelen J.J."/>
            <person name="Cheng J."/>
            <person name="Xu D."/>
            <person name="Hellsten U."/>
            <person name="May G.D."/>
            <person name="Yu Y."/>
            <person name="Sakurai T."/>
            <person name="Umezawa T."/>
            <person name="Bhattacharyya M.K."/>
            <person name="Sandhu D."/>
            <person name="Valliyodan B."/>
            <person name="Lindquist E."/>
            <person name="Peto M."/>
            <person name="Grant D."/>
            <person name="Shu S."/>
            <person name="Goodstein D."/>
            <person name="Barry K."/>
            <person name="Futrell-Griggs M."/>
            <person name="Abernathy B."/>
            <person name="Du J."/>
            <person name="Tian Z."/>
            <person name="Zhu L."/>
            <person name="Gill N."/>
            <person name="Joshi T."/>
            <person name="Libault M."/>
            <person name="Sethuraman A."/>
            <person name="Zhang X.-C."/>
            <person name="Shinozaki K."/>
            <person name="Nguyen H.T."/>
            <person name="Wing R.A."/>
            <person name="Cregan P."/>
            <person name="Specht J."/>
            <person name="Grimwood J."/>
            <person name="Rokhsar D."/>
            <person name="Stacey G."/>
            <person name="Shoemaker R.C."/>
            <person name="Jackson S.A."/>
        </authorList>
    </citation>
    <scope>NUCLEOTIDE SEQUENCE</scope>
    <source>
        <strain evidence="5">cv. Williams 82</strain>
        <tissue evidence="4">Callus</tissue>
    </source>
</reference>
<evidence type="ECO:0000256" key="2">
    <source>
        <dbReference type="ARBA" id="ARBA00022827"/>
    </source>
</evidence>
<accession>K7K8Y0</accession>
<dbReference type="InterPro" id="IPR012951">
    <property type="entry name" value="BBE"/>
</dbReference>
<dbReference type="STRING" id="3847.K7K8Y0"/>
<dbReference type="GO" id="GO:0050660">
    <property type="term" value="F:flavin adenine dinucleotide binding"/>
    <property type="evidence" value="ECO:0007669"/>
    <property type="project" value="InterPro"/>
</dbReference>
<evidence type="ECO:0000313" key="6">
    <source>
        <dbReference type="Proteomes" id="UP000008827"/>
    </source>
</evidence>
<dbReference type="PaxDb" id="3847-GLYMA02G26972.1"/>
<organism evidence="4">
    <name type="scientific">Glycine max</name>
    <name type="common">Soybean</name>
    <name type="synonym">Glycine hispida</name>
    <dbReference type="NCBI Taxonomy" id="3847"/>
    <lineage>
        <taxon>Eukaryota</taxon>
        <taxon>Viridiplantae</taxon>
        <taxon>Streptophyta</taxon>
        <taxon>Embryophyta</taxon>
        <taxon>Tracheophyta</taxon>
        <taxon>Spermatophyta</taxon>
        <taxon>Magnoliopsida</taxon>
        <taxon>eudicotyledons</taxon>
        <taxon>Gunneridae</taxon>
        <taxon>Pentapetalae</taxon>
        <taxon>rosids</taxon>
        <taxon>fabids</taxon>
        <taxon>Fabales</taxon>
        <taxon>Fabaceae</taxon>
        <taxon>Papilionoideae</taxon>
        <taxon>50 kb inversion clade</taxon>
        <taxon>NPAAA clade</taxon>
        <taxon>indigoferoid/millettioid clade</taxon>
        <taxon>Phaseoleae</taxon>
        <taxon>Glycine</taxon>
        <taxon>Glycine subgen. Soja</taxon>
    </lineage>
</organism>
<dbReference type="Gene3D" id="3.30.465.10">
    <property type="match status" value="1"/>
</dbReference>
<proteinExistence type="predicted"/>
<dbReference type="AlphaFoldDB" id="K7K8Y0"/>
<dbReference type="InterPro" id="IPR016167">
    <property type="entry name" value="FAD-bd_PCMH_sub1"/>
</dbReference>
<dbReference type="HOGENOM" id="CLU_018354_6_0_1"/>
<dbReference type="SMR" id="K7K8Y0"/>
<dbReference type="InParanoid" id="K7K8Y0"/>
<dbReference type="eggNOG" id="ENOG502QVY1">
    <property type="taxonomic scope" value="Eukaryota"/>
</dbReference>
<dbReference type="PANTHER" id="PTHR32448">
    <property type="entry name" value="OS08G0158400 PROTEIN"/>
    <property type="match status" value="1"/>
</dbReference>
<gene>
    <name evidence="4" type="ORF">GLYMA_02G167300</name>
</gene>
<reference evidence="4" key="3">
    <citation type="submission" date="2018-07" db="EMBL/GenBank/DDBJ databases">
        <title>WGS assembly of Glycine max.</title>
        <authorList>
            <person name="Schmutz J."/>
            <person name="Cannon S."/>
            <person name="Schlueter J."/>
            <person name="Ma J."/>
            <person name="Mitros T."/>
            <person name="Nelson W."/>
            <person name="Hyten D."/>
            <person name="Song Q."/>
            <person name="Thelen J."/>
            <person name="Cheng J."/>
            <person name="Xu D."/>
            <person name="Hellsten U."/>
            <person name="May G."/>
            <person name="Yu Y."/>
            <person name="Sakurai T."/>
            <person name="Umezawa T."/>
            <person name="Bhattacharyya M."/>
            <person name="Sandhu D."/>
            <person name="Valliyodan B."/>
            <person name="Lindquist E."/>
            <person name="Peto M."/>
            <person name="Grant D."/>
            <person name="Shu S."/>
            <person name="Goodstein D."/>
            <person name="Barry K."/>
            <person name="Futrell-Griggs M."/>
            <person name="Abernathy B."/>
            <person name="Du J."/>
            <person name="Tian Z."/>
            <person name="Zhu L."/>
            <person name="Gill N."/>
            <person name="Joshi T."/>
            <person name="Libault M."/>
            <person name="Sethuraman A."/>
            <person name="Zhang X."/>
            <person name="Shinozaki K."/>
            <person name="Nguyen H."/>
            <person name="Wing R."/>
            <person name="Cregan P."/>
            <person name="Specht J."/>
            <person name="Grimwood J."/>
            <person name="Rokhsar D."/>
            <person name="Stacey G."/>
            <person name="Shoemaker R."/>
            <person name="Jackson S."/>
        </authorList>
    </citation>
    <scope>NUCLEOTIDE SEQUENCE</scope>
    <source>
        <tissue evidence="4">Callus</tissue>
    </source>
</reference>
<protein>
    <recommendedName>
        <fullName evidence="3">Berberine/berberine-like domain-containing protein</fullName>
    </recommendedName>
</protein>
<dbReference type="Gene3D" id="3.30.43.10">
    <property type="entry name" value="Uridine Diphospho-n-acetylenolpyruvylglucosamine Reductase, domain 2"/>
    <property type="match status" value="1"/>
</dbReference>
<evidence type="ECO:0000256" key="1">
    <source>
        <dbReference type="ARBA" id="ARBA00022630"/>
    </source>
</evidence>
<keyword evidence="1" id="KW-0285">Flavoprotein</keyword>
<dbReference type="Gramene" id="KRH71761">
    <property type="protein sequence ID" value="KRH71761"/>
    <property type="gene ID" value="GLYMA_02G167300"/>
</dbReference>
<evidence type="ECO:0000313" key="5">
    <source>
        <dbReference type="EnsemblPlants" id="KRH71761"/>
    </source>
</evidence>
<dbReference type="InterPro" id="IPR016169">
    <property type="entry name" value="FAD-bd_PCMH_sub2"/>
</dbReference>
<sequence length="425" mass="48751">MKLMLLCCNKSLCKFFIFNSEPSYPITSTIFTPNNTSFSLVLEAYIRNLRFNTSTTWKPFLIVTPFHVSHVQATIVCAKNKKFLMKNRNGGHDYEGLSYIDMKTETAWVETGATLGEVYYIIDEKMDNVVDALMVDVEGKLFDRKSMGEDLFWAITGGGEASFVPKTVIVFRVLKTLEQNSTDIVYNWHHFAPTINNNLFITLVLNVTQNGIKTIRETFVALFLGDSKSLVSLLNDKFSQLGLKQSDCIETSWLGSVLFSKNTNITALVEVFLNRQPQSVNYLKRKYHYVKKSISKEGLEGIWRKMIELVDTSLNFNPYGGRMAKIPSTTSHFPHRAGNLWKIQYLANWNKPGKEVANHYINLTRKLHNNNCNGKNSYAKGKVYGVKYFKDNFNRLVQIRTKVDPDNFFIVEQSIPMLSYHKLLE</sequence>
<keyword evidence="6" id="KW-1185">Reference proteome</keyword>
<dbReference type="InterPro" id="IPR036318">
    <property type="entry name" value="FAD-bd_PCMH-like_sf"/>
</dbReference>
<dbReference type="GO" id="GO:0016491">
    <property type="term" value="F:oxidoreductase activity"/>
    <property type="evidence" value="ECO:0007669"/>
    <property type="project" value="InterPro"/>
</dbReference>
<dbReference type="Gene3D" id="3.40.462.20">
    <property type="match status" value="1"/>
</dbReference>
<evidence type="ECO:0000259" key="3">
    <source>
        <dbReference type="Pfam" id="PF08031"/>
    </source>
</evidence>